<keyword evidence="5" id="KW-1185">Reference proteome</keyword>
<evidence type="ECO:0000256" key="2">
    <source>
        <dbReference type="ARBA" id="ARBA00022801"/>
    </source>
</evidence>
<reference evidence="4 5" key="1">
    <citation type="journal article" date="2024" name="Chem. Sci.">
        <title>Discovery of megapolipeptins by genome mining of a Burkholderiales bacteria collection.</title>
        <authorList>
            <person name="Paulo B.S."/>
            <person name="Recchia M.J.J."/>
            <person name="Lee S."/>
            <person name="Fergusson C.H."/>
            <person name="Romanowski S.B."/>
            <person name="Hernandez A."/>
            <person name="Krull N."/>
            <person name="Liu D.Y."/>
            <person name="Cavanagh H."/>
            <person name="Bos A."/>
            <person name="Gray C.A."/>
            <person name="Murphy B.T."/>
            <person name="Linington R.G."/>
            <person name="Eustaquio A.S."/>
        </authorList>
    </citation>
    <scope>NUCLEOTIDE SEQUENCE [LARGE SCALE GENOMIC DNA]</scope>
    <source>
        <strain evidence="4 5">RL16-012-BIC-B</strain>
    </source>
</reference>
<sequence>MEEQLAIKPQNTIVILSDEHSRKVAACYGHPLVRTPNLDRLAASGTRFTASYSPSPICVPARASFATGRYVNHIRCWDNAIAYDGKPASWGHELMAGGHEVVSIGKLHYTRGDAARNGFSEEILPLHIVDGVGDLLGLIRDDMAPRKGALLMGPEAGPGESEYTRYDRSIAEAAVDWLKNPARSESGKPWVLYVGFVAPHFPLVAPEEFFDLYKDLDIELPKLYAKPDRPSHPFLNAMRECMVHDKGFKDEAMVRQALAAYYGLVSFLDDNIGKVLNALEEAGLRSNTRVIYSSDHGDNLGARGMWAKSTMYEESAGVPLIVAGEGIPKGHVCEEPVTLADLYPTLLESAQCSPTLKQPPPVDGVSLFAVANGQTPDRTILVEYHAAAAISATYMVRVRQYKFIYYVGLPAMLFDLEKDPEELNDLGKSSEHADIRAECEATLRGMVNPEEVDAQARLDQQHRIEQFGGREAIVKGGTFRFSPPPNVSPEVFPNQ</sequence>
<dbReference type="Proteomes" id="UP001629249">
    <property type="component" value="Unassembled WGS sequence"/>
</dbReference>
<dbReference type="Pfam" id="PF00884">
    <property type="entry name" value="Sulfatase"/>
    <property type="match status" value="1"/>
</dbReference>
<keyword evidence="1" id="KW-0479">Metal-binding</keyword>
<name>A0ABW8ZXB3_9BURK</name>
<dbReference type="PANTHER" id="PTHR45953">
    <property type="entry name" value="IDURONATE 2-SULFATASE"/>
    <property type="match status" value="1"/>
</dbReference>
<evidence type="ECO:0000256" key="1">
    <source>
        <dbReference type="ARBA" id="ARBA00022723"/>
    </source>
</evidence>
<evidence type="ECO:0000313" key="4">
    <source>
        <dbReference type="EMBL" id="MFL9887345.1"/>
    </source>
</evidence>
<dbReference type="InterPro" id="IPR000917">
    <property type="entry name" value="Sulfatase_N"/>
</dbReference>
<dbReference type="EMBL" id="JAQQFN010000027">
    <property type="protein sequence ID" value="MFL9887345.1"/>
    <property type="molecule type" value="Genomic_DNA"/>
</dbReference>
<keyword evidence="2" id="KW-0378">Hydrolase</keyword>
<dbReference type="Gene3D" id="3.40.720.10">
    <property type="entry name" value="Alkaline Phosphatase, subunit A"/>
    <property type="match status" value="1"/>
</dbReference>
<evidence type="ECO:0000259" key="3">
    <source>
        <dbReference type="Pfam" id="PF00884"/>
    </source>
</evidence>
<organism evidence="4 5">
    <name type="scientific">Paraburkholderia agricolaris</name>
    <dbReference type="NCBI Taxonomy" id="2152888"/>
    <lineage>
        <taxon>Bacteria</taxon>
        <taxon>Pseudomonadati</taxon>
        <taxon>Pseudomonadota</taxon>
        <taxon>Betaproteobacteria</taxon>
        <taxon>Burkholderiales</taxon>
        <taxon>Burkholderiaceae</taxon>
        <taxon>Paraburkholderia</taxon>
    </lineage>
</organism>
<evidence type="ECO:0000313" key="5">
    <source>
        <dbReference type="Proteomes" id="UP001629249"/>
    </source>
</evidence>
<dbReference type="SUPFAM" id="SSF53649">
    <property type="entry name" value="Alkaline phosphatase-like"/>
    <property type="match status" value="1"/>
</dbReference>
<dbReference type="RefSeq" id="WP_408332234.1">
    <property type="nucleotide sequence ID" value="NZ_JAQQFH010000027.1"/>
</dbReference>
<dbReference type="CDD" id="cd16037">
    <property type="entry name" value="sulfatase_like"/>
    <property type="match status" value="1"/>
</dbReference>
<protein>
    <submittedName>
        <fullName evidence="4">Sulfatase-like hydrolase/transferase</fullName>
    </submittedName>
</protein>
<accession>A0ABW8ZXB3</accession>
<proteinExistence type="predicted"/>
<gene>
    <name evidence="4" type="ORF">PQR66_30215</name>
</gene>
<comment type="caution">
    <text evidence="4">The sequence shown here is derived from an EMBL/GenBank/DDBJ whole genome shotgun (WGS) entry which is preliminary data.</text>
</comment>
<dbReference type="PANTHER" id="PTHR45953:SF1">
    <property type="entry name" value="IDURONATE 2-SULFATASE"/>
    <property type="match status" value="1"/>
</dbReference>
<feature type="domain" description="Sulfatase N-terminal" evidence="3">
    <location>
        <begin position="10"/>
        <end position="350"/>
    </location>
</feature>
<dbReference type="InterPro" id="IPR017850">
    <property type="entry name" value="Alkaline_phosphatase_core_sf"/>
</dbReference>